<protein>
    <recommendedName>
        <fullName evidence="6">Acyl-CoA dehydrogenase/oxidase C-terminal domain-containing protein</fullName>
    </recommendedName>
</protein>
<evidence type="ECO:0000256" key="1">
    <source>
        <dbReference type="ARBA" id="ARBA00001974"/>
    </source>
</evidence>
<dbReference type="Gene3D" id="1.20.140.10">
    <property type="entry name" value="Butyryl-CoA Dehydrogenase, subunit A, domain 3"/>
    <property type="match status" value="1"/>
</dbReference>
<dbReference type="InterPro" id="IPR009100">
    <property type="entry name" value="AcylCoA_DH/oxidase_NM_dom_sf"/>
</dbReference>
<keyword evidence="8" id="KW-1185">Reference proteome</keyword>
<dbReference type="CDD" id="cd00567">
    <property type="entry name" value="ACAD"/>
    <property type="match status" value="1"/>
</dbReference>
<keyword evidence="4" id="KW-0274">FAD</keyword>
<reference evidence="7 8" key="1">
    <citation type="submission" date="2019-03" db="EMBL/GenBank/DDBJ databases">
        <title>Draft genome sequence of Xylaria hypoxylon DSM 108379, a ubiquitous saprotrophic-parasitic fungi on hardwood.</title>
        <authorList>
            <person name="Buettner E."/>
            <person name="Leonhardt S."/>
            <person name="Gebauer A.M."/>
            <person name="Liers C."/>
            <person name="Hofrichter M."/>
            <person name="Kellner H."/>
        </authorList>
    </citation>
    <scope>NUCLEOTIDE SEQUENCE [LARGE SCALE GENOMIC DNA]</scope>
    <source>
        <strain evidence="7 8">DSM 108379</strain>
    </source>
</reference>
<evidence type="ECO:0000313" key="7">
    <source>
        <dbReference type="EMBL" id="TGJ78342.1"/>
    </source>
</evidence>
<dbReference type="GO" id="GO:0003995">
    <property type="term" value="F:acyl-CoA dehydrogenase activity"/>
    <property type="evidence" value="ECO:0007669"/>
    <property type="project" value="TreeGrafter"/>
</dbReference>
<dbReference type="GO" id="GO:0033539">
    <property type="term" value="P:fatty acid beta-oxidation using acyl-CoA dehydrogenase"/>
    <property type="evidence" value="ECO:0007669"/>
    <property type="project" value="TreeGrafter"/>
</dbReference>
<feature type="compositionally biased region" description="Basic and acidic residues" evidence="5">
    <location>
        <begin position="491"/>
        <end position="500"/>
    </location>
</feature>
<organism evidence="7 8">
    <name type="scientific">Xylaria hypoxylon</name>
    <dbReference type="NCBI Taxonomy" id="37992"/>
    <lineage>
        <taxon>Eukaryota</taxon>
        <taxon>Fungi</taxon>
        <taxon>Dikarya</taxon>
        <taxon>Ascomycota</taxon>
        <taxon>Pezizomycotina</taxon>
        <taxon>Sordariomycetes</taxon>
        <taxon>Xylariomycetidae</taxon>
        <taxon>Xylariales</taxon>
        <taxon>Xylariaceae</taxon>
        <taxon>Xylaria</taxon>
    </lineage>
</organism>
<dbReference type="Proteomes" id="UP000297716">
    <property type="component" value="Unassembled WGS sequence"/>
</dbReference>
<evidence type="ECO:0000256" key="4">
    <source>
        <dbReference type="ARBA" id="ARBA00022827"/>
    </source>
</evidence>
<dbReference type="OrthoDB" id="10016597at2759"/>
<comment type="similarity">
    <text evidence="2">Belongs to the acyl-CoA dehydrogenase family.</text>
</comment>
<dbReference type="PANTHER" id="PTHR43884:SF12">
    <property type="entry name" value="ISOVALERYL-COA DEHYDROGENASE, MITOCHONDRIAL-RELATED"/>
    <property type="match status" value="1"/>
</dbReference>
<accession>A0A4Z0YNW0</accession>
<dbReference type="EMBL" id="SKBN01000407">
    <property type="protein sequence ID" value="TGJ78342.1"/>
    <property type="molecule type" value="Genomic_DNA"/>
</dbReference>
<dbReference type="Gene3D" id="1.10.540.10">
    <property type="entry name" value="Acyl-CoA dehydrogenase/oxidase, N-terminal domain"/>
    <property type="match status" value="1"/>
</dbReference>
<dbReference type="InterPro" id="IPR009075">
    <property type="entry name" value="AcylCo_DH/oxidase_C"/>
</dbReference>
<gene>
    <name evidence="7" type="ORF">E0Z10_g10427</name>
</gene>
<evidence type="ECO:0000256" key="3">
    <source>
        <dbReference type="ARBA" id="ARBA00022630"/>
    </source>
</evidence>
<name>A0A4Z0YNW0_9PEZI</name>
<evidence type="ECO:0000256" key="2">
    <source>
        <dbReference type="ARBA" id="ARBA00009347"/>
    </source>
</evidence>
<evidence type="ECO:0000259" key="6">
    <source>
        <dbReference type="Pfam" id="PF00441"/>
    </source>
</evidence>
<feature type="domain" description="Acyl-CoA dehydrogenase/oxidase C-terminal" evidence="6">
    <location>
        <begin position="262"/>
        <end position="403"/>
    </location>
</feature>
<dbReference type="InterPro" id="IPR046373">
    <property type="entry name" value="Acyl-CoA_Oxase/DH_mid-dom_sf"/>
</dbReference>
<dbReference type="Pfam" id="PF00441">
    <property type="entry name" value="Acyl-CoA_dh_1"/>
    <property type="match status" value="1"/>
</dbReference>
<sequence length="500" mass="54119">MPIDFHLSASESGTQAAAASFAQNVLGDPSYAYMPYVSHKDRFQASWLIYEAGVTSGLIKRQLSPSVGGGAGSLVEAAILVEEFYAVDQSATLTILATGLGLTPFNLVQNPEKNEFLAPFLSETGAPLASLVFSEPGGVANWLEKGGKGLNTTARKEGEEWVLNGEKIWATNSAGWDFKGADLACVVCRDVTKSPDQQDKEQDPRDSIMILLVTREDLDRNGPGAFKVLRQFETMGHTSVSGPHIKYTNVRVPSKNVLCMPGEGAAIVNGSFDCSAVLVGAMSVGIMRAAFDAALAFVKDHDCRGAVPLLERQAVADLLSSIKMQTEACRALTWKAAHAMENGPGDYDARRELALSAKVYCSDNAVKAVTEAINAVGITAYDTSQPFAGLLSNAMVLPIFDGGNITKNSMSDNKEPKYPQPAHIRTPRRPETPVEYPEKRKQEDSEKTNSLDWLKEADDYEPLKQDPKKDQPKEDKKQDSGGKTGLPDWVVKADNDKSKN</sequence>
<keyword evidence="3" id="KW-0285">Flavoprotein</keyword>
<dbReference type="GO" id="GO:0046359">
    <property type="term" value="P:butyrate catabolic process"/>
    <property type="evidence" value="ECO:0007669"/>
    <property type="project" value="TreeGrafter"/>
</dbReference>
<feature type="region of interest" description="Disordered" evidence="5">
    <location>
        <begin position="407"/>
        <end position="500"/>
    </location>
</feature>
<dbReference type="InterPro" id="IPR037069">
    <property type="entry name" value="AcylCoA_DH/ox_N_sf"/>
</dbReference>
<dbReference type="InterPro" id="IPR036250">
    <property type="entry name" value="AcylCo_DH-like_C"/>
</dbReference>
<dbReference type="GO" id="GO:0050660">
    <property type="term" value="F:flavin adenine dinucleotide binding"/>
    <property type="evidence" value="ECO:0007669"/>
    <property type="project" value="InterPro"/>
</dbReference>
<comment type="cofactor">
    <cofactor evidence="1">
        <name>FAD</name>
        <dbReference type="ChEBI" id="CHEBI:57692"/>
    </cofactor>
</comment>
<evidence type="ECO:0000256" key="5">
    <source>
        <dbReference type="SAM" id="MobiDB-lite"/>
    </source>
</evidence>
<dbReference type="PANTHER" id="PTHR43884">
    <property type="entry name" value="ACYL-COA DEHYDROGENASE"/>
    <property type="match status" value="1"/>
</dbReference>
<dbReference type="AlphaFoldDB" id="A0A4Z0YNW0"/>
<dbReference type="Gene3D" id="2.40.110.10">
    <property type="entry name" value="Butyryl-CoA Dehydrogenase, subunit A, domain 2"/>
    <property type="match status" value="1"/>
</dbReference>
<feature type="compositionally biased region" description="Basic and acidic residues" evidence="5">
    <location>
        <begin position="428"/>
        <end position="480"/>
    </location>
</feature>
<comment type="caution">
    <text evidence="7">The sequence shown here is derived from an EMBL/GenBank/DDBJ whole genome shotgun (WGS) entry which is preliminary data.</text>
</comment>
<evidence type="ECO:0000313" key="8">
    <source>
        <dbReference type="Proteomes" id="UP000297716"/>
    </source>
</evidence>
<dbReference type="SUPFAM" id="SSF56645">
    <property type="entry name" value="Acyl-CoA dehydrogenase NM domain-like"/>
    <property type="match status" value="1"/>
</dbReference>
<proteinExistence type="inferred from homology"/>
<dbReference type="STRING" id="37992.A0A4Z0YNW0"/>
<dbReference type="SUPFAM" id="SSF47203">
    <property type="entry name" value="Acyl-CoA dehydrogenase C-terminal domain-like"/>
    <property type="match status" value="1"/>
</dbReference>